<gene>
    <name evidence="2" type="ORF">METZ01_LOCUS48548</name>
</gene>
<evidence type="ECO:0000256" key="1">
    <source>
        <dbReference type="SAM" id="MobiDB-lite"/>
    </source>
</evidence>
<feature type="non-terminal residue" evidence="2">
    <location>
        <position position="1"/>
    </location>
</feature>
<proteinExistence type="predicted"/>
<reference evidence="2" key="1">
    <citation type="submission" date="2018-05" db="EMBL/GenBank/DDBJ databases">
        <authorList>
            <person name="Lanie J.A."/>
            <person name="Ng W.-L."/>
            <person name="Kazmierczak K.M."/>
            <person name="Andrzejewski T.M."/>
            <person name="Davidsen T.M."/>
            <person name="Wayne K.J."/>
            <person name="Tettelin H."/>
            <person name="Glass J.I."/>
            <person name="Rusch D."/>
            <person name="Podicherti R."/>
            <person name="Tsui H.-C.T."/>
            <person name="Winkler M.E."/>
        </authorList>
    </citation>
    <scope>NUCLEOTIDE SEQUENCE</scope>
</reference>
<dbReference type="AlphaFoldDB" id="A0A381RWV4"/>
<protein>
    <submittedName>
        <fullName evidence="2">Uncharacterized protein</fullName>
    </submittedName>
</protein>
<evidence type="ECO:0000313" key="2">
    <source>
        <dbReference type="EMBL" id="SUZ95694.1"/>
    </source>
</evidence>
<dbReference type="EMBL" id="UINC01002347">
    <property type="protein sequence ID" value="SUZ95694.1"/>
    <property type="molecule type" value="Genomic_DNA"/>
</dbReference>
<sequence>VEAGRIELPSETEGWQTSTRLVIRLDLILPFISDKNQEGPACYDLTPNLQAHSEPAYVNDAPGSNHRLIRSGTGR</sequence>
<organism evidence="2">
    <name type="scientific">marine metagenome</name>
    <dbReference type="NCBI Taxonomy" id="408172"/>
    <lineage>
        <taxon>unclassified sequences</taxon>
        <taxon>metagenomes</taxon>
        <taxon>ecological metagenomes</taxon>
    </lineage>
</organism>
<name>A0A381RWV4_9ZZZZ</name>
<accession>A0A381RWV4</accession>
<feature type="region of interest" description="Disordered" evidence="1">
    <location>
        <begin position="54"/>
        <end position="75"/>
    </location>
</feature>